<evidence type="ECO:0000256" key="1">
    <source>
        <dbReference type="ARBA" id="ARBA00000085"/>
    </source>
</evidence>
<evidence type="ECO:0000256" key="8">
    <source>
        <dbReference type="ARBA" id="ARBA00022840"/>
    </source>
</evidence>
<dbReference type="Gene3D" id="1.20.5.1930">
    <property type="match status" value="1"/>
</dbReference>
<comment type="catalytic activity">
    <reaction evidence="1">
        <text>ATP + protein L-histidine = ADP + protein N-phospho-L-histidine.</text>
        <dbReference type="EC" id="2.7.13.3"/>
    </reaction>
</comment>
<feature type="domain" description="HAMP" evidence="12">
    <location>
        <begin position="327"/>
        <end position="381"/>
    </location>
</feature>
<dbReference type="GO" id="GO:0000155">
    <property type="term" value="F:phosphorelay sensor kinase activity"/>
    <property type="evidence" value="ECO:0007669"/>
    <property type="project" value="InterPro"/>
</dbReference>
<sequence length="632" mass="71100">MAQGFKIGFIQKLTISTKLAISYLLIGIVTLLTVSSILYYIFKKTIIDKTTNQLIAVNVIKKKSIEDFLLGTIRDIRDDEFQLNAYPLNSLGSLHILDKNFSMNSNDSIYDSSMLSVYEDIVFMDAAGTVIKHATPLITFSDSALKDLHHKFRLNHASTGNEIFFYDITNQYGVDHPQLLCVFKLKHASIWGIYIINHSYINDIIEIRSGMGSTGESYLVGKDLYMRSKSRFFEDTIPNKIQVNTSATQHFFSGKTLQEGAIIHDYRNIPVISVQSKIDIPGIDWVLISEIDVDEAMSTVDTIKNYMIGVAVLISLVLMVVTLLLVRQIVDPIANLTRLIDTISLGKFNQSFQKQNFSEDEIGKFEDAILNLQHRIAETASFADEIGKGNLSAEYETMSDEDTLGNALLKMRVDLIESKANEKLLTKQKTSALIEGQEKERERLARELHDGLGQMLTAIRLRIGMLQDEHKSKKEIQQIIDDTIKELRRISNNVVPAVLIDFGLAAGIKSLVEYSMKLYHIPIVLSYDSFGFETKPKNDFDINVSLYRIAQEAINNSIKYSNTSEIRISLVEKIDSIQMEISDNGIGFDLKNKVDGKGIGNMNERAKLIDGNFSIQSNKTGTTILITVPLNF</sequence>
<keyword evidence="7 13" id="KW-0418">Kinase</keyword>
<evidence type="ECO:0000256" key="5">
    <source>
        <dbReference type="ARBA" id="ARBA00022679"/>
    </source>
</evidence>
<evidence type="ECO:0000256" key="2">
    <source>
        <dbReference type="ARBA" id="ARBA00004370"/>
    </source>
</evidence>
<dbReference type="AlphaFoldDB" id="A0A6N4SMB4"/>
<dbReference type="EMBL" id="CP000383">
    <property type="protein sequence ID" value="ABG57399.1"/>
    <property type="molecule type" value="Genomic_DNA"/>
</dbReference>
<dbReference type="CDD" id="cd16917">
    <property type="entry name" value="HATPase_UhpB-NarQ-NarX-like"/>
    <property type="match status" value="1"/>
</dbReference>
<dbReference type="PANTHER" id="PTHR24421:SF10">
    <property type="entry name" value="NITRATE_NITRITE SENSOR PROTEIN NARQ"/>
    <property type="match status" value="1"/>
</dbReference>
<keyword evidence="6" id="KW-0547">Nucleotide-binding</keyword>
<dbReference type="GO" id="GO:0005524">
    <property type="term" value="F:ATP binding"/>
    <property type="evidence" value="ECO:0007669"/>
    <property type="project" value="UniProtKB-KW"/>
</dbReference>
<feature type="transmembrane region" description="Helical" evidence="10">
    <location>
        <begin position="20"/>
        <end position="42"/>
    </location>
</feature>
<organism evidence="13 14">
    <name type="scientific">Cytophaga hutchinsonii (strain ATCC 33406 / DSM 1761 / CIP 103989 / NBRC 15051 / NCIMB 9469 / D465)</name>
    <dbReference type="NCBI Taxonomy" id="269798"/>
    <lineage>
        <taxon>Bacteria</taxon>
        <taxon>Pseudomonadati</taxon>
        <taxon>Bacteroidota</taxon>
        <taxon>Cytophagia</taxon>
        <taxon>Cytophagales</taxon>
        <taxon>Cytophagaceae</taxon>
        <taxon>Cytophaga</taxon>
    </lineage>
</organism>
<comment type="subcellular location">
    <subcellularLocation>
        <location evidence="2">Membrane</location>
    </subcellularLocation>
</comment>
<name>A0A6N4SMB4_CYTH3</name>
<dbReference type="RefSeq" id="WP_011583515.1">
    <property type="nucleotide sequence ID" value="NC_008255.1"/>
</dbReference>
<dbReference type="GO" id="GO:0046983">
    <property type="term" value="F:protein dimerization activity"/>
    <property type="evidence" value="ECO:0007669"/>
    <property type="project" value="InterPro"/>
</dbReference>
<keyword evidence="14" id="KW-1185">Reference proteome</keyword>
<evidence type="ECO:0000313" key="14">
    <source>
        <dbReference type="Proteomes" id="UP000001822"/>
    </source>
</evidence>
<dbReference type="InterPro" id="IPR036890">
    <property type="entry name" value="HATPase_C_sf"/>
</dbReference>
<dbReference type="Proteomes" id="UP000001822">
    <property type="component" value="Chromosome"/>
</dbReference>
<gene>
    <name evidence="13" type="primary">yvqE</name>
    <name evidence="13" type="ordered locus">CHU_0106</name>
</gene>
<proteinExistence type="predicted"/>
<dbReference type="KEGG" id="chu:CHU_0106"/>
<feature type="transmembrane region" description="Helical" evidence="10">
    <location>
        <begin position="306"/>
        <end position="326"/>
    </location>
</feature>
<keyword evidence="4" id="KW-0597">Phosphoprotein</keyword>
<dbReference type="GO" id="GO:0016020">
    <property type="term" value="C:membrane"/>
    <property type="evidence" value="ECO:0007669"/>
    <property type="project" value="UniProtKB-SubCell"/>
</dbReference>
<accession>A0A6N4SMB4</accession>
<dbReference type="SMART" id="SM00387">
    <property type="entry name" value="HATPase_c"/>
    <property type="match status" value="1"/>
</dbReference>
<dbReference type="Pfam" id="PF07730">
    <property type="entry name" value="HisKA_3"/>
    <property type="match status" value="1"/>
</dbReference>
<dbReference type="OrthoDB" id="9760839at2"/>
<dbReference type="PROSITE" id="PS50109">
    <property type="entry name" value="HIS_KIN"/>
    <property type="match status" value="1"/>
</dbReference>
<dbReference type="PANTHER" id="PTHR24421">
    <property type="entry name" value="NITRATE/NITRITE SENSOR PROTEIN NARX-RELATED"/>
    <property type="match status" value="1"/>
</dbReference>
<evidence type="ECO:0000259" key="12">
    <source>
        <dbReference type="PROSITE" id="PS50885"/>
    </source>
</evidence>
<dbReference type="InterPro" id="IPR003594">
    <property type="entry name" value="HATPase_dom"/>
</dbReference>
<evidence type="ECO:0000259" key="11">
    <source>
        <dbReference type="PROSITE" id="PS50109"/>
    </source>
</evidence>
<evidence type="ECO:0000256" key="7">
    <source>
        <dbReference type="ARBA" id="ARBA00022777"/>
    </source>
</evidence>
<evidence type="ECO:0000313" key="13">
    <source>
        <dbReference type="EMBL" id="ABG57399.1"/>
    </source>
</evidence>
<keyword evidence="10" id="KW-0472">Membrane</keyword>
<feature type="domain" description="Histidine kinase" evidence="11">
    <location>
        <begin position="443"/>
        <end position="632"/>
    </location>
</feature>
<dbReference type="InterPro" id="IPR011712">
    <property type="entry name" value="Sig_transdc_His_kin_sub3_dim/P"/>
</dbReference>
<dbReference type="InterPro" id="IPR005467">
    <property type="entry name" value="His_kinase_dom"/>
</dbReference>
<keyword evidence="10" id="KW-0812">Transmembrane</keyword>
<reference evidence="13 14" key="1">
    <citation type="journal article" date="2007" name="Appl. Environ. Microbiol.">
        <title>Genome sequence of the cellulolytic gliding bacterium Cytophaga hutchinsonii.</title>
        <authorList>
            <person name="Xie G."/>
            <person name="Bruce D.C."/>
            <person name="Challacombe J.F."/>
            <person name="Chertkov O."/>
            <person name="Detter J.C."/>
            <person name="Gilna P."/>
            <person name="Han C.S."/>
            <person name="Lucas S."/>
            <person name="Misra M."/>
            <person name="Myers G.L."/>
            <person name="Richardson P."/>
            <person name="Tapia R."/>
            <person name="Thayer N."/>
            <person name="Thompson L.S."/>
            <person name="Brettin T.S."/>
            <person name="Henrissat B."/>
            <person name="Wilson D.B."/>
            <person name="McBride M.J."/>
        </authorList>
    </citation>
    <scope>NUCLEOTIDE SEQUENCE [LARGE SCALE GENOMIC DNA]</scope>
    <source>
        <strain evidence="14">ATCC 33406 / DSM 1761 / CIP 103989 / NBRC 15051 / NCIMB 9469 / D465</strain>
    </source>
</reference>
<dbReference type="InterPro" id="IPR050482">
    <property type="entry name" value="Sensor_HK_TwoCompSys"/>
</dbReference>
<keyword evidence="10" id="KW-1133">Transmembrane helix</keyword>
<dbReference type="SUPFAM" id="SSF55874">
    <property type="entry name" value="ATPase domain of HSP90 chaperone/DNA topoisomerase II/histidine kinase"/>
    <property type="match status" value="1"/>
</dbReference>
<keyword evidence="9" id="KW-0902">Two-component regulatory system</keyword>
<protein>
    <recommendedName>
        <fullName evidence="3">histidine kinase</fullName>
        <ecNumber evidence="3">2.7.13.3</ecNumber>
    </recommendedName>
</protein>
<evidence type="ECO:0000256" key="6">
    <source>
        <dbReference type="ARBA" id="ARBA00022741"/>
    </source>
</evidence>
<evidence type="ECO:0000256" key="4">
    <source>
        <dbReference type="ARBA" id="ARBA00022553"/>
    </source>
</evidence>
<evidence type="ECO:0000256" key="9">
    <source>
        <dbReference type="ARBA" id="ARBA00023012"/>
    </source>
</evidence>
<evidence type="ECO:0000256" key="3">
    <source>
        <dbReference type="ARBA" id="ARBA00012438"/>
    </source>
</evidence>
<dbReference type="EC" id="2.7.13.3" evidence="3"/>
<dbReference type="Pfam" id="PF02518">
    <property type="entry name" value="HATPase_c"/>
    <property type="match status" value="1"/>
</dbReference>
<evidence type="ECO:0000256" key="10">
    <source>
        <dbReference type="SAM" id="Phobius"/>
    </source>
</evidence>
<keyword evidence="5" id="KW-0808">Transferase</keyword>
<dbReference type="PROSITE" id="PS50885">
    <property type="entry name" value="HAMP"/>
    <property type="match status" value="1"/>
</dbReference>
<dbReference type="InterPro" id="IPR003660">
    <property type="entry name" value="HAMP_dom"/>
</dbReference>
<dbReference type="Gene3D" id="3.30.565.10">
    <property type="entry name" value="Histidine kinase-like ATPase, C-terminal domain"/>
    <property type="match status" value="1"/>
</dbReference>
<keyword evidence="8" id="KW-0067">ATP-binding</keyword>
<dbReference type="Gene3D" id="6.10.340.10">
    <property type="match status" value="1"/>
</dbReference>